<feature type="transmembrane region" description="Helical" evidence="8">
    <location>
        <begin position="363"/>
        <end position="388"/>
    </location>
</feature>
<keyword evidence="10" id="KW-1185">Reference proteome</keyword>
<dbReference type="InterPro" id="IPR045035">
    <property type="entry name" value="YSL-like"/>
</dbReference>
<dbReference type="Proteomes" id="UP000007148">
    <property type="component" value="Unassembled WGS sequence"/>
</dbReference>
<feature type="transmembrane region" description="Helical" evidence="8">
    <location>
        <begin position="100"/>
        <end position="119"/>
    </location>
</feature>
<feature type="transmembrane region" description="Helical" evidence="8">
    <location>
        <begin position="174"/>
        <end position="195"/>
    </location>
</feature>
<feature type="transmembrane region" description="Helical" evidence="8">
    <location>
        <begin position="306"/>
        <end position="325"/>
    </location>
</feature>
<evidence type="ECO:0000256" key="8">
    <source>
        <dbReference type="SAM" id="Phobius"/>
    </source>
</evidence>
<feature type="transmembrane region" description="Helical" evidence="8">
    <location>
        <begin position="272"/>
        <end position="294"/>
    </location>
</feature>
<dbReference type="GO" id="GO:0000329">
    <property type="term" value="C:fungal-type vacuole membrane"/>
    <property type="evidence" value="ECO:0007669"/>
    <property type="project" value="TreeGrafter"/>
</dbReference>
<feature type="transmembrane region" description="Helical" evidence="8">
    <location>
        <begin position="463"/>
        <end position="481"/>
    </location>
</feature>
<comment type="caution">
    <text evidence="9">The sequence shown here is derived from an EMBL/GenBank/DDBJ whole genome shotgun (WGS) entry which is preliminary data.</text>
</comment>
<comment type="subcellular location">
    <subcellularLocation>
        <location evidence="1">Membrane</location>
        <topology evidence="1">Multi-pass membrane protein</topology>
    </subcellularLocation>
</comment>
<evidence type="ECO:0000256" key="2">
    <source>
        <dbReference type="ARBA" id="ARBA00008807"/>
    </source>
</evidence>
<dbReference type="GO" id="GO:0035673">
    <property type="term" value="F:oligopeptide transmembrane transporter activity"/>
    <property type="evidence" value="ECO:0007669"/>
    <property type="project" value="InterPro"/>
</dbReference>
<feature type="transmembrane region" description="Helical" evidence="8">
    <location>
        <begin position="621"/>
        <end position="641"/>
    </location>
</feature>
<feature type="compositionally biased region" description="Basic and acidic residues" evidence="7">
    <location>
        <begin position="16"/>
        <end position="32"/>
    </location>
</feature>
<feature type="transmembrane region" description="Helical" evidence="8">
    <location>
        <begin position="72"/>
        <end position="94"/>
    </location>
</feature>
<keyword evidence="6 8" id="KW-0472">Membrane</keyword>
<feature type="transmembrane region" description="Helical" evidence="8">
    <location>
        <begin position="556"/>
        <end position="578"/>
    </location>
</feature>
<evidence type="ECO:0000256" key="4">
    <source>
        <dbReference type="ARBA" id="ARBA00022692"/>
    </source>
</evidence>
<organism evidence="9 10">
    <name type="scientific">Serendipita indica (strain DSM 11827)</name>
    <name type="common">Root endophyte fungus</name>
    <name type="synonym">Piriformospora indica</name>
    <dbReference type="NCBI Taxonomy" id="1109443"/>
    <lineage>
        <taxon>Eukaryota</taxon>
        <taxon>Fungi</taxon>
        <taxon>Dikarya</taxon>
        <taxon>Basidiomycota</taxon>
        <taxon>Agaricomycotina</taxon>
        <taxon>Agaricomycetes</taxon>
        <taxon>Sebacinales</taxon>
        <taxon>Serendipitaceae</taxon>
        <taxon>Serendipita</taxon>
    </lineage>
</organism>
<dbReference type="HOGENOM" id="CLU_010539_1_0_1"/>
<dbReference type="eggNOG" id="ENOG502QUDW">
    <property type="taxonomic scope" value="Eukaryota"/>
</dbReference>
<comment type="similarity">
    <text evidence="2">Belongs to the oligopeptide OPT transporter family.</text>
</comment>
<dbReference type="PANTHER" id="PTHR31645">
    <property type="entry name" value="OLIGOPEPTIDE TRANSPORTER YGL114W-RELATED"/>
    <property type="match status" value="1"/>
</dbReference>
<dbReference type="EMBL" id="CAFZ01001882">
    <property type="protein sequence ID" value="CCA78027.1"/>
    <property type="molecule type" value="Genomic_DNA"/>
</dbReference>
<reference evidence="9 10" key="1">
    <citation type="journal article" date="2011" name="PLoS Pathog.">
        <title>Endophytic Life Strategies Decoded by Genome and Transcriptome Analyses of the Mutualistic Root Symbiont Piriformospora indica.</title>
        <authorList>
            <person name="Zuccaro A."/>
            <person name="Lahrmann U."/>
            <person name="Guldener U."/>
            <person name="Langen G."/>
            <person name="Pfiffi S."/>
            <person name="Biedenkopf D."/>
            <person name="Wong P."/>
            <person name="Samans B."/>
            <person name="Grimm C."/>
            <person name="Basiewicz M."/>
            <person name="Murat C."/>
            <person name="Martin F."/>
            <person name="Kogel K.H."/>
        </authorList>
    </citation>
    <scope>NUCLEOTIDE SEQUENCE [LARGE SCALE GENOMIC DNA]</scope>
    <source>
        <strain evidence="9 10">DSM 11827</strain>
    </source>
</reference>
<feature type="transmembrane region" description="Helical" evidence="8">
    <location>
        <begin position="691"/>
        <end position="717"/>
    </location>
</feature>
<dbReference type="AlphaFoldDB" id="G4U368"/>
<dbReference type="InParanoid" id="G4U368"/>
<gene>
    <name evidence="9" type="ORF">PIIN_06879</name>
</gene>
<dbReference type="OMA" id="CATNLYA"/>
<feature type="region of interest" description="Disordered" evidence="7">
    <location>
        <begin position="1"/>
        <end position="35"/>
    </location>
</feature>
<dbReference type="PANTHER" id="PTHR31645:SF3">
    <property type="entry name" value="OLIGOPEPTIDE TRANSPORTER"/>
    <property type="match status" value="1"/>
</dbReference>
<dbReference type="NCBIfam" id="TIGR00728">
    <property type="entry name" value="OPT_sfam"/>
    <property type="match status" value="1"/>
</dbReference>
<evidence type="ECO:0000256" key="6">
    <source>
        <dbReference type="ARBA" id="ARBA00023136"/>
    </source>
</evidence>
<feature type="transmembrane region" description="Helical" evidence="8">
    <location>
        <begin position="140"/>
        <end position="162"/>
    </location>
</feature>
<proteinExistence type="inferred from homology"/>
<keyword evidence="3" id="KW-0813">Transport</keyword>
<evidence type="ECO:0000256" key="5">
    <source>
        <dbReference type="ARBA" id="ARBA00022989"/>
    </source>
</evidence>
<name>G4U368_SERID</name>
<feature type="transmembrane region" description="Helical" evidence="8">
    <location>
        <begin position="437"/>
        <end position="457"/>
    </location>
</feature>
<dbReference type="OrthoDB" id="77405at2759"/>
<accession>G4U368</accession>
<keyword evidence="4 8" id="KW-0812">Transmembrane</keyword>
<dbReference type="Pfam" id="PF03169">
    <property type="entry name" value="OPT"/>
    <property type="match status" value="1"/>
</dbReference>
<evidence type="ECO:0000256" key="1">
    <source>
        <dbReference type="ARBA" id="ARBA00004141"/>
    </source>
</evidence>
<evidence type="ECO:0000313" key="9">
    <source>
        <dbReference type="EMBL" id="CCA78027.1"/>
    </source>
</evidence>
<feature type="transmembrane region" description="Helical" evidence="8">
    <location>
        <begin position="653"/>
        <end position="679"/>
    </location>
</feature>
<keyword evidence="5 8" id="KW-1133">Transmembrane helix</keyword>
<sequence length="737" mass="79465">MASHMDEMRPAQLSEKTSDIDEKASTHSESHHAKAAALNEFDAESNSYHEVLVNDGNPFPPMPNEVDEPIQLTVRAVVVGSLLGLIVGASNVYLGLKTGFTFGASLFGAIFGFAILKPLSHALPERWGGGYFGPRENCTVQTSATAAGGLTSLFVAAVPAMYQLGLLKTPKQDIGRLFLLTAITAFYGVFFAIPLRRYYILKEKLVFPSPTATAFTIRSLHSTTSAAARLAAKQKVRVLGWSFVGAFVFKSLCGYAPGLLLDWHVFYWLYSWGWKGAIAGEAWGWIFELTPAFWGAGMLSGLNASWSFLAGAILAWGILGPITIAKGWTISKPNPYGVEDLLWRSYSSMSAKDFVHGASPRYWLLWPGILIMLTYSFAELCVNGPIFWRALKSAGRSWKYDYNAWSARRKGLSFTDIRPEEDRMLDDPAPDHEQVPMWMWGGGLLVSIAATLLVGKLSFDMDVGIGILALLLAFMFSFIGVQASGTTDVNPVGTIAKASQLIIGGATRAQGIAIEKAQLTNLIAGSIAGQAASHGVDMTGDLKTGHLLRASPRAQFLSQVLGSVIGIWLSVGLFVLFASAYPCITDLEIECTAFGLPAVSAWRVVATAVTSPTLPIPPTSGYFAIGLSVLAVITVVIKHTLVPAQYRVWVPNWNAIGLGLVVPQTYYPIAMVIGAHVAYTWGRRWPKSWEIWGFALSAGLVAGEGMGGVLTALFTIVKIDGSYYGSAVACPAKQYCG</sequence>
<dbReference type="STRING" id="1109443.G4U368"/>
<evidence type="ECO:0000256" key="3">
    <source>
        <dbReference type="ARBA" id="ARBA00022448"/>
    </source>
</evidence>
<evidence type="ECO:0000313" key="10">
    <source>
        <dbReference type="Proteomes" id="UP000007148"/>
    </source>
</evidence>
<evidence type="ECO:0008006" key="11">
    <source>
        <dbReference type="Google" id="ProtNLM"/>
    </source>
</evidence>
<dbReference type="InterPro" id="IPR004813">
    <property type="entry name" value="OPT"/>
</dbReference>
<evidence type="ECO:0000256" key="7">
    <source>
        <dbReference type="SAM" id="MobiDB-lite"/>
    </source>
</evidence>
<protein>
    <recommendedName>
        <fullName evidence="11">Oligopeptide transporter</fullName>
    </recommendedName>
</protein>
<feature type="transmembrane region" description="Helical" evidence="8">
    <location>
        <begin position="238"/>
        <end position="260"/>
    </location>
</feature>